<evidence type="ECO:0000313" key="3">
    <source>
        <dbReference type="Proteomes" id="UP000599109"/>
    </source>
</evidence>
<feature type="domain" description="ABM" evidence="1">
    <location>
        <begin position="2"/>
        <end position="90"/>
    </location>
</feature>
<comment type="caution">
    <text evidence="2">The sequence shown here is derived from an EMBL/GenBank/DDBJ whole genome shotgun (WGS) entry which is preliminary data.</text>
</comment>
<evidence type="ECO:0000313" key="2">
    <source>
        <dbReference type="EMBL" id="MBL0393776.1"/>
    </source>
</evidence>
<accession>A0A936Z5P4</accession>
<dbReference type="Gene3D" id="3.30.70.100">
    <property type="match status" value="1"/>
</dbReference>
<dbReference type="InterPro" id="IPR052936">
    <property type="entry name" value="Jasmonate_Hydroxylase-like"/>
</dbReference>
<dbReference type="EMBL" id="JAEQNE010000006">
    <property type="protein sequence ID" value="MBL0393776.1"/>
    <property type="molecule type" value="Genomic_DNA"/>
</dbReference>
<dbReference type="InterPro" id="IPR011008">
    <property type="entry name" value="Dimeric_a/b-barrel"/>
</dbReference>
<dbReference type="SUPFAM" id="SSF54909">
    <property type="entry name" value="Dimeric alpha+beta barrel"/>
    <property type="match status" value="1"/>
</dbReference>
<keyword evidence="2" id="KW-0503">Monooxygenase</keyword>
<name>A0A936Z5P4_9BURK</name>
<reference evidence="2 3" key="1">
    <citation type="journal article" date="2017" name="Int. J. Syst. Evol. Microbiol.">
        <title>Ramlibacter monticola sp. nov., isolated from forest soil.</title>
        <authorList>
            <person name="Chaudhary D.K."/>
            <person name="Kim J."/>
        </authorList>
    </citation>
    <scope>NUCLEOTIDE SEQUENCE [LARGE SCALE GENOMIC DNA]</scope>
    <source>
        <strain evidence="2 3">KACC 19175</strain>
    </source>
</reference>
<proteinExistence type="predicted"/>
<protein>
    <submittedName>
        <fullName evidence="2">Antibiotic biosynthesis monooxygenase</fullName>
    </submittedName>
</protein>
<dbReference type="PROSITE" id="PS51725">
    <property type="entry name" value="ABM"/>
    <property type="match status" value="1"/>
</dbReference>
<dbReference type="AlphaFoldDB" id="A0A936Z5P4"/>
<dbReference type="PANTHER" id="PTHR37811">
    <property type="entry name" value="BLL5343 PROTEIN"/>
    <property type="match status" value="1"/>
</dbReference>
<gene>
    <name evidence="2" type="ORF">JJ685_21745</name>
</gene>
<dbReference type="RefSeq" id="WP_201676439.1">
    <property type="nucleotide sequence ID" value="NZ_JAEQNE010000006.1"/>
</dbReference>
<keyword evidence="2" id="KW-0560">Oxidoreductase</keyword>
<dbReference type="Pfam" id="PF03992">
    <property type="entry name" value="ABM"/>
    <property type="match status" value="1"/>
</dbReference>
<organism evidence="2 3">
    <name type="scientific">Ramlibacter monticola</name>
    <dbReference type="NCBI Taxonomy" id="1926872"/>
    <lineage>
        <taxon>Bacteria</taxon>
        <taxon>Pseudomonadati</taxon>
        <taxon>Pseudomonadota</taxon>
        <taxon>Betaproteobacteria</taxon>
        <taxon>Burkholderiales</taxon>
        <taxon>Comamonadaceae</taxon>
        <taxon>Ramlibacter</taxon>
    </lineage>
</organism>
<sequence length="114" mass="13473">MIAVIFEVWPRDEHRQAYLDWAARLRPELEKMEGFLSIERFQSLAEPGKLLSLSFWRDEECLARWRQLESHRAAQAAGRGTMFRDYRLRIAAVVRDYGLEERAQAPEDSRRVHG</sequence>
<dbReference type="PANTHER" id="PTHR37811:SF2">
    <property type="entry name" value="ABM DOMAIN-CONTAINING PROTEIN"/>
    <property type="match status" value="1"/>
</dbReference>
<evidence type="ECO:0000259" key="1">
    <source>
        <dbReference type="PROSITE" id="PS51725"/>
    </source>
</evidence>
<dbReference type="Proteomes" id="UP000599109">
    <property type="component" value="Unassembled WGS sequence"/>
</dbReference>
<dbReference type="InterPro" id="IPR007138">
    <property type="entry name" value="ABM_dom"/>
</dbReference>
<dbReference type="GO" id="GO:0004497">
    <property type="term" value="F:monooxygenase activity"/>
    <property type="evidence" value="ECO:0007669"/>
    <property type="project" value="UniProtKB-KW"/>
</dbReference>
<keyword evidence="3" id="KW-1185">Reference proteome</keyword>